<feature type="compositionally biased region" description="Low complexity" evidence="3">
    <location>
        <begin position="1408"/>
        <end position="1419"/>
    </location>
</feature>
<dbReference type="PANTHER" id="PTHR30055:SF183">
    <property type="entry name" value="NUCLEOID OCCLUSION FACTOR SLMA"/>
    <property type="match status" value="1"/>
</dbReference>
<feature type="region of interest" description="Disordered" evidence="3">
    <location>
        <begin position="1254"/>
        <end position="1344"/>
    </location>
</feature>
<dbReference type="PROSITE" id="PS50977">
    <property type="entry name" value="HTH_TETR_2"/>
    <property type="match status" value="1"/>
</dbReference>
<reference evidence="5" key="1">
    <citation type="journal article" date="2019" name="Sci. Rep.">
        <title>Draft genome of Tanacetum cinerariifolium, the natural source of mosquito coil.</title>
        <authorList>
            <person name="Yamashiro T."/>
            <person name="Shiraishi A."/>
            <person name="Satake H."/>
            <person name="Nakayama K."/>
        </authorList>
    </citation>
    <scope>NUCLEOTIDE SEQUENCE</scope>
</reference>
<feature type="region of interest" description="Disordered" evidence="3">
    <location>
        <begin position="1173"/>
        <end position="1220"/>
    </location>
</feature>
<dbReference type="GO" id="GO:0000976">
    <property type="term" value="F:transcription cis-regulatory region binding"/>
    <property type="evidence" value="ECO:0007669"/>
    <property type="project" value="TreeGrafter"/>
</dbReference>
<evidence type="ECO:0000259" key="4">
    <source>
        <dbReference type="PROSITE" id="PS50977"/>
    </source>
</evidence>
<feature type="compositionally biased region" description="Basic and acidic residues" evidence="3">
    <location>
        <begin position="1264"/>
        <end position="1297"/>
    </location>
</feature>
<dbReference type="SUPFAM" id="SSF46689">
    <property type="entry name" value="Homeodomain-like"/>
    <property type="match status" value="1"/>
</dbReference>
<feature type="region of interest" description="Disordered" evidence="3">
    <location>
        <begin position="1"/>
        <end position="22"/>
    </location>
</feature>
<feature type="domain" description="HTH tetR-type" evidence="4">
    <location>
        <begin position="24"/>
        <end position="84"/>
    </location>
</feature>
<feature type="compositionally biased region" description="Low complexity" evidence="3">
    <location>
        <begin position="1429"/>
        <end position="1438"/>
    </location>
</feature>
<dbReference type="PRINTS" id="PR00455">
    <property type="entry name" value="HTHTETR"/>
</dbReference>
<evidence type="ECO:0000256" key="2">
    <source>
        <dbReference type="ARBA" id="ARBA00023125"/>
    </source>
</evidence>
<proteinExistence type="predicted"/>
<evidence type="ECO:0000313" key="5">
    <source>
        <dbReference type="EMBL" id="GEU28043.1"/>
    </source>
</evidence>
<name>A0A699GDK9_TANCI</name>
<comment type="caution">
    <text evidence="5">The sequence shown here is derived from an EMBL/GenBank/DDBJ whole genome shotgun (WGS) entry which is preliminary data.</text>
</comment>
<dbReference type="Gene3D" id="1.10.357.10">
    <property type="entry name" value="Tetracycline Repressor, domain 2"/>
    <property type="match status" value="1"/>
</dbReference>
<dbReference type="Pfam" id="PF17932">
    <property type="entry name" value="TetR_C_24"/>
    <property type="match status" value="1"/>
</dbReference>
<organism evidence="5">
    <name type="scientific">Tanacetum cinerariifolium</name>
    <name type="common">Dalmatian daisy</name>
    <name type="synonym">Chrysanthemum cinerariifolium</name>
    <dbReference type="NCBI Taxonomy" id="118510"/>
    <lineage>
        <taxon>Eukaryota</taxon>
        <taxon>Viridiplantae</taxon>
        <taxon>Streptophyta</taxon>
        <taxon>Embryophyta</taxon>
        <taxon>Tracheophyta</taxon>
        <taxon>Spermatophyta</taxon>
        <taxon>Magnoliopsida</taxon>
        <taxon>eudicotyledons</taxon>
        <taxon>Gunneridae</taxon>
        <taxon>Pentapetalae</taxon>
        <taxon>asterids</taxon>
        <taxon>campanulids</taxon>
        <taxon>Asterales</taxon>
        <taxon>Asteraceae</taxon>
        <taxon>Asteroideae</taxon>
        <taxon>Anthemideae</taxon>
        <taxon>Anthemidinae</taxon>
        <taxon>Tanacetum</taxon>
    </lineage>
</organism>
<dbReference type="InterPro" id="IPR041490">
    <property type="entry name" value="KstR2_TetR_C"/>
</dbReference>
<dbReference type="InterPro" id="IPR001647">
    <property type="entry name" value="HTH_TetR"/>
</dbReference>
<dbReference type="InterPro" id="IPR050109">
    <property type="entry name" value="HTH-type_TetR-like_transc_reg"/>
</dbReference>
<gene>
    <name evidence="5" type="ORF">Tci_000021</name>
</gene>
<evidence type="ECO:0000256" key="1">
    <source>
        <dbReference type="ARBA" id="ARBA00023054"/>
    </source>
</evidence>
<dbReference type="Pfam" id="PF00440">
    <property type="entry name" value="TetR_N"/>
    <property type="match status" value="1"/>
</dbReference>
<dbReference type="PANTHER" id="PTHR30055">
    <property type="entry name" value="HTH-TYPE TRANSCRIPTIONAL REGULATOR RUTR"/>
    <property type="match status" value="1"/>
</dbReference>
<sequence length="1451" mass="157607">MPDAAAIDVPRPKKRGRPLKGETGGLRAELIEKSALLFRTKGYENTTVRDIAAAAGIQAGSWFYHFKSKQDILAAIMEHGMEQSLAEIERIGSQPLPACEILRQLVEAHLHTLLAPDHHDIAVLLYEWRSLDEPSRSRVVALKDRYEAVWDRAIAALHHSGAWAMPSEFDRLLIFGALNWTVQWYKPGSGADVQELANQAMRFILRTPAALAAQTLIAPPDNYKEAFMTRTIHRNFTEVTDAESARSALLAKGFPSASVTLTRHKPLPQSAATSVVSHLFDNLTPGGPDAAEHARERSGAMLTIDIYDDEQIRQEGLVLGHGLAWRIGQLGHRLAIAGYQLHDNVQRRQAHVVGQMRADAEAGHDAVGKMAVQRDRLLQVQAVGKHQALGLGVDAQRSVVRQCLFSPHHRIARIVAQAVEQLGKIQVEVVQERIHPHHVGQCNAQVAAVEFHRLVDIGRALEILGHFARQALHHLVVPRARKAAPYAEVGKLERVQALRFADAELLEQHNLVGQAAASLRQRGLLVEAAEVQLVDDVQHVNFKAHHVHLRAGRVDHQRVAHGLDVDELALEAEHGQEVDEVAFNVAQRAQVIEFVVAETHRAQVVEFAFDLVDQRRQRIVWRVTADKFVFGVGVGMTMQQGLPHGSAACVGAQRGQHVARLHQPHAARLHGLQKLLVLGVESRYRTDAVGDQHQLRCGRADIVGNVLHGGLHAMTAGLARHVDRVGGCQHVDKGRVELRVGIVVVRYFGHHGGIMLGPRVGTLDQLGDHAARAVLPAVVGGAHVAMDVVAPAADLAMHGPHHQRVASRRFQAVEIVQGARQVGGIARREPAVTHLGGRDFRERRHRLPIMAVPERGMGDVEAVVRIERDADGGQAVAALVDQARQALHVGVGAGHRQGGRMRCAAGGIDRQIGRRHIAKIVLRVDDQQVACLHGDGVDAGAALGQGRGNGSFTHGHAFGHNKGDVRQAQEAEHSAQVGGDVIVRGSGTFAVHAAAGHEHHDFFTGQQAFRTVGAILERAAGTGHVVHPGFQARTDGEVVHWRADHDGVGGNQLIDQGVGSLDRVRLVGIALLGWREVRAHQLLAHVRQRVGGHVARHHGARRVGGFPFCYELAAQLARQRTGALHARSRPSLPRPVTGLYCRDRPWRLCPCGPRTAPHAIGNQLYHRQPGRTAERRIARPQQAQTRADRGRQGAAGRCPRRVAQGRRHARARQGAVVGAGGGSIDRGRCDVFDVQTGAHPARIPEGISHRLDAAAHRSAGRRHAAGDGRHVQDRRERLDAGHARHHRTPELRPRDHGAGGVARASAGADRGQDTELGAARAYPAGADRPQHPHPGPGFRRDGLARLAPGRPQLQACAAAQRHRLGQYAGGVRALGPGGGPAGAAGRERRQLVQLPAVRDPARRRRAGPGHALADAAVPRPRTRRDRCRPGAGRAAAVPRWRRTRPFLPAAQ</sequence>
<evidence type="ECO:0000256" key="3">
    <source>
        <dbReference type="SAM" id="MobiDB-lite"/>
    </source>
</evidence>
<dbReference type="EMBL" id="BKCJ010000001">
    <property type="protein sequence ID" value="GEU28043.1"/>
    <property type="molecule type" value="Genomic_DNA"/>
</dbReference>
<protein>
    <recommendedName>
        <fullName evidence="4">HTH tetR-type domain-containing protein</fullName>
    </recommendedName>
</protein>
<accession>A0A699GDK9</accession>
<dbReference type="GO" id="GO:0003700">
    <property type="term" value="F:DNA-binding transcription factor activity"/>
    <property type="evidence" value="ECO:0007669"/>
    <property type="project" value="TreeGrafter"/>
</dbReference>
<feature type="compositionally biased region" description="Basic residues" evidence="3">
    <location>
        <begin position="1198"/>
        <end position="1211"/>
    </location>
</feature>
<keyword evidence="1" id="KW-0175">Coiled coil</keyword>
<dbReference type="SUPFAM" id="SSF48498">
    <property type="entry name" value="Tetracyclin repressor-like, C-terminal domain"/>
    <property type="match status" value="1"/>
</dbReference>
<dbReference type="InterPro" id="IPR036271">
    <property type="entry name" value="Tet_transcr_reg_TetR-rel_C_sf"/>
</dbReference>
<keyword evidence="2" id="KW-0238">DNA-binding</keyword>
<dbReference type="InterPro" id="IPR009057">
    <property type="entry name" value="Homeodomain-like_sf"/>
</dbReference>
<feature type="region of interest" description="Disordered" evidence="3">
    <location>
        <begin position="1398"/>
        <end position="1451"/>
    </location>
</feature>